<evidence type="ECO:0000313" key="5">
    <source>
        <dbReference type="Proteomes" id="UP001290861"/>
    </source>
</evidence>
<keyword evidence="3" id="KW-0812">Transmembrane</keyword>
<keyword evidence="5" id="KW-1185">Reference proteome</keyword>
<protein>
    <recommendedName>
        <fullName evidence="6">TIGR03546 family protein</fullName>
    </recommendedName>
</protein>
<dbReference type="RefSeq" id="WP_322608481.1">
    <property type="nucleotide sequence ID" value="NZ_JARVCO010000010.1"/>
</dbReference>
<proteinExistence type="predicted"/>
<evidence type="ECO:0008006" key="6">
    <source>
        <dbReference type="Google" id="ProtNLM"/>
    </source>
</evidence>
<sequence>MLPFKIIRKIGKMLRGGAGSREIFLGTLCGVLIGFNPVAGLTLGLMILITLLLNANIGFAMLGVALGKILSLLISVVTFHTGFFLIHKVGLEGLFAKLANAPVTALMDLDVYAMIGSLPFSIIIGLLFGKFMAGTVTKVREQMVKAGEHEKVGKAVGNRFSRFLMWLAFGKQKISTADVLAKESTLVRKSGIILVAVVLVIGLLLEFLLVDSLLKKGLETAISSGTGAEVNVEDAHFSMGSGKLEVVNLQVTDPDKPTHNLVQIEQLSADLSVSDLLRRTYTVDRLAGSVLKTDVERASPGKVFEKVKDEADAAEEEKPDAEDGKSLDDYLAQAAKYKEYGRKIQDYLEKRQENAEAEAKGEKPEPSKDRALADAKRVGYLKARADLVTDRPEWTIRSLEIDQVEFSDSYPAHKIEGSELSSHPELNGVPTSIAMIPMDSEEPALKTVLHFEDPAAPHEISASFKNVDLAKAVKTGDDLKLEKGLADISAGGTFSSKTLDVPFTLTVRELKTNNDIVNNLKNIDVPGRLYGSLALPKVKVELDDNLKDAALDAAKAKAKEEVKKEAAKQLDKALDSDEAKDLKDKFKKLF</sequence>
<organism evidence="4 5">
    <name type="scientific">Pontiella agarivorans</name>
    <dbReference type="NCBI Taxonomy" id="3038953"/>
    <lineage>
        <taxon>Bacteria</taxon>
        <taxon>Pseudomonadati</taxon>
        <taxon>Kiritimatiellota</taxon>
        <taxon>Kiritimatiellia</taxon>
        <taxon>Kiritimatiellales</taxon>
        <taxon>Pontiellaceae</taxon>
        <taxon>Pontiella</taxon>
    </lineage>
</organism>
<evidence type="ECO:0000256" key="1">
    <source>
        <dbReference type="SAM" id="Coils"/>
    </source>
</evidence>
<accession>A0ABU5MWW4</accession>
<keyword evidence="3" id="KW-0472">Membrane</keyword>
<evidence type="ECO:0000256" key="2">
    <source>
        <dbReference type="SAM" id="MobiDB-lite"/>
    </source>
</evidence>
<dbReference type="Proteomes" id="UP001290861">
    <property type="component" value="Unassembled WGS sequence"/>
</dbReference>
<evidence type="ECO:0000313" key="4">
    <source>
        <dbReference type="EMBL" id="MDZ8118683.1"/>
    </source>
</evidence>
<feature type="coiled-coil region" evidence="1">
    <location>
        <begin position="539"/>
        <end position="576"/>
    </location>
</feature>
<keyword evidence="3" id="KW-1133">Transmembrane helix</keyword>
<comment type="caution">
    <text evidence="4">The sequence shown here is derived from an EMBL/GenBank/DDBJ whole genome shotgun (WGS) entry which is preliminary data.</text>
</comment>
<feature type="transmembrane region" description="Helical" evidence="3">
    <location>
        <begin position="21"/>
        <end position="39"/>
    </location>
</feature>
<gene>
    <name evidence="4" type="ORF">P9H32_08580</name>
</gene>
<feature type="region of interest" description="Disordered" evidence="2">
    <location>
        <begin position="308"/>
        <end position="327"/>
    </location>
</feature>
<keyword evidence="1" id="KW-0175">Coiled coil</keyword>
<reference evidence="4 5" key="1">
    <citation type="journal article" date="2024" name="Appl. Environ. Microbiol.">
        <title>Pontiella agarivorans sp. nov., a novel marine anaerobic bacterium capable of degrading macroalgal polysaccharides and fixing nitrogen.</title>
        <authorList>
            <person name="Liu N."/>
            <person name="Kivenson V."/>
            <person name="Peng X."/>
            <person name="Cui Z."/>
            <person name="Lankiewicz T.S."/>
            <person name="Gosselin K.M."/>
            <person name="English C.J."/>
            <person name="Blair E.M."/>
            <person name="O'Malley M.A."/>
            <person name="Valentine D.L."/>
        </authorList>
    </citation>
    <scope>NUCLEOTIDE SEQUENCE [LARGE SCALE GENOMIC DNA]</scope>
    <source>
        <strain evidence="4 5">NLcol2</strain>
    </source>
</reference>
<dbReference type="EMBL" id="JARVCO010000010">
    <property type="protein sequence ID" value="MDZ8118683.1"/>
    <property type="molecule type" value="Genomic_DNA"/>
</dbReference>
<feature type="transmembrane region" description="Helical" evidence="3">
    <location>
        <begin position="45"/>
        <end position="65"/>
    </location>
</feature>
<feature type="transmembrane region" description="Helical" evidence="3">
    <location>
        <begin position="72"/>
        <end position="91"/>
    </location>
</feature>
<feature type="transmembrane region" description="Helical" evidence="3">
    <location>
        <begin position="111"/>
        <end position="133"/>
    </location>
</feature>
<feature type="transmembrane region" description="Helical" evidence="3">
    <location>
        <begin position="192"/>
        <end position="210"/>
    </location>
</feature>
<name>A0ABU5MWW4_9BACT</name>
<evidence type="ECO:0000256" key="3">
    <source>
        <dbReference type="SAM" id="Phobius"/>
    </source>
</evidence>